<evidence type="ECO:0000256" key="2">
    <source>
        <dbReference type="SAM" id="MobiDB-lite"/>
    </source>
</evidence>
<feature type="region of interest" description="Disordered" evidence="2">
    <location>
        <begin position="1"/>
        <end position="49"/>
    </location>
</feature>
<dbReference type="PROSITE" id="PS00352">
    <property type="entry name" value="CSD_1"/>
    <property type="match status" value="1"/>
</dbReference>
<dbReference type="FunFam" id="2.40.50.140:FF:000086">
    <property type="entry name" value="Cold shock domain-containing protein C2"/>
    <property type="match status" value="1"/>
</dbReference>
<accession>R4UWW1</accession>
<dbReference type="PANTHER" id="PTHR12962:SF1">
    <property type="entry name" value="COLD SHOCK DOMAIN-CONTAINING PROTEIN CG9705"/>
    <property type="match status" value="1"/>
</dbReference>
<protein>
    <submittedName>
        <fullName evidence="4">Cold shock protein domain protein</fullName>
    </submittedName>
</protein>
<reference evidence="4" key="1">
    <citation type="submission" date="2013-03" db="EMBL/GenBank/DDBJ databases">
        <title>Immune-Related transcriptome of Coptotermes formosanus Shiraki workers: the defense mechanism.</title>
        <authorList>
            <person name="Hussain A."/>
            <person name="Li Y.F."/>
            <person name="Wen S.Y."/>
        </authorList>
    </citation>
    <scope>NUCLEOTIDE SEQUENCE</scope>
</reference>
<evidence type="ECO:0000256" key="1">
    <source>
        <dbReference type="ARBA" id="ARBA00022553"/>
    </source>
</evidence>
<sequence length="147" mass="16447">MSDHLSEPLRYTGKHSPSLLSPESPGGSPKLQVPSPIVTRRTRTESTSARAFENPVEHGKVRMFSRSKGHGFITSDDSGEDIFVHISDIEGEYVPLPGDEVKYKLCPIPPKYEKNQAINVQIVNLTPEVHLRWDCPVSEEEQECHGQ</sequence>
<feature type="domain" description="CSD" evidence="3">
    <location>
        <begin position="56"/>
        <end position="122"/>
    </location>
</feature>
<dbReference type="SUPFAM" id="SSF50249">
    <property type="entry name" value="Nucleic acid-binding proteins"/>
    <property type="match status" value="1"/>
</dbReference>
<dbReference type="PROSITE" id="PS51857">
    <property type="entry name" value="CSD_2"/>
    <property type="match status" value="1"/>
</dbReference>
<dbReference type="Gene3D" id="2.40.50.140">
    <property type="entry name" value="Nucleic acid-binding proteins"/>
    <property type="match status" value="1"/>
</dbReference>
<dbReference type="InterPro" id="IPR012340">
    <property type="entry name" value="NA-bd_OB-fold"/>
</dbReference>
<keyword evidence="1" id="KW-0597">Phosphoprotein</keyword>
<dbReference type="PANTHER" id="PTHR12962">
    <property type="entry name" value="CALCIUM-REGULATED HEAT STABLE PROTEIN CRHSP-24-RELATED"/>
    <property type="match status" value="1"/>
</dbReference>
<dbReference type="EMBL" id="KC740972">
    <property type="protein sequence ID" value="AGM32796.1"/>
    <property type="molecule type" value="mRNA"/>
</dbReference>
<dbReference type="AlphaFoldDB" id="R4UWW1"/>
<dbReference type="GO" id="GO:0005737">
    <property type="term" value="C:cytoplasm"/>
    <property type="evidence" value="ECO:0007669"/>
    <property type="project" value="TreeGrafter"/>
</dbReference>
<dbReference type="SMART" id="SM00357">
    <property type="entry name" value="CSP"/>
    <property type="match status" value="1"/>
</dbReference>
<dbReference type="InterPro" id="IPR011129">
    <property type="entry name" value="CSD"/>
</dbReference>
<proteinExistence type="evidence at transcript level"/>
<name>R4UWW1_COPFO</name>
<dbReference type="Pfam" id="PF00313">
    <property type="entry name" value="CSD"/>
    <property type="match status" value="1"/>
</dbReference>
<dbReference type="GO" id="GO:0003730">
    <property type="term" value="F:mRNA 3'-UTR binding"/>
    <property type="evidence" value="ECO:0007669"/>
    <property type="project" value="TreeGrafter"/>
</dbReference>
<evidence type="ECO:0000259" key="3">
    <source>
        <dbReference type="PROSITE" id="PS51857"/>
    </source>
</evidence>
<evidence type="ECO:0000313" key="4">
    <source>
        <dbReference type="EMBL" id="AGM32796.1"/>
    </source>
</evidence>
<dbReference type="InterPro" id="IPR052069">
    <property type="entry name" value="Ca-reg_mRNA-binding_domain"/>
</dbReference>
<dbReference type="InterPro" id="IPR019844">
    <property type="entry name" value="CSD_CS"/>
</dbReference>
<dbReference type="InterPro" id="IPR002059">
    <property type="entry name" value="CSP_DNA-bd"/>
</dbReference>
<dbReference type="GO" id="GO:0043488">
    <property type="term" value="P:regulation of mRNA stability"/>
    <property type="evidence" value="ECO:0007669"/>
    <property type="project" value="TreeGrafter"/>
</dbReference>
<organism evidence="4">
    <name type="scientific">Coptotermes formosanus</name>
    <name type="common">Formosan subterranean termite</name>
    <dbReference type="NCBI Taxonomy" id="36987"/>
    <lineage>
        <taxon>Eukaryota</taxon>
        <taxon>Metazoa</taxon>
        <taxon>Ecdysozoa</taxon>
        <taxon>Arthropoda</taxon>
        <taxon>Hexapoda</taxon>
        <taxon>Insecta</taxon>
        <taxon>Pterygota</taxon>
        <taxon>Neoptera</taxon>
        <taxon>Polyneoptera</taxon>
        <taxon>Dictyoptera</taxon>
        <taxon>Blattodea</taxon>
        <taxon>Blattoidea</taxon>
        <taxon>Termitoidae</taxon>
        <taxon>Rhinotermitidae</taxon>
        <taxon>Coptotermes</taxon>
    </lineage>
</organism>
<feature type="compositionally biased region" description="Low complexity" evidence="2">
    <location>
        <begin position="16"/>
        <end position="29"/>
    </location>
</feature>
<dbReference type="CDD" id="cd04458">
    <property type="entry name" value="CSP_CDS"/>
    <property type="match status" value="1"/>
</dbReference>